<dbReference type="EMBL" id="JAFIQS010000006">
    <property type="protein sequence ID" value="KAG5168090.1"/>
    <property type="molecule type" value="Genomic_DNA"/>
</dbReference>
<feature type="signal peptide" evidence="1">
    <location>
        <begin position="1"/>
        <end position="18"/>
    </location>
</feature>
<sequence length="242" mass="25658">MRFSSLASLLSVLPACYGLVGTQWSISNVPPSGLTDITFPLTVVDTDRVTGYFFAQQFGFVGGNGLGIIGIQPHFPENSNGAPVFRAEFSSFIEGTTTNDGNCALGADGGPGVSCRAEWDGVYGRTYNLQVTKVGGSGWMAMAIDTETGESVHVGTFTLPAGNRGIRGTQAGFVEWYPWNSGSHKCESLPFQKTIFGNPTTTREGSVGEQGSAYEYGDCVGRVNFGTSMVPDGVLIKCGFRQ</sequence>
<comment type="caution">
    <text evidence="2">The sequence shown here is derived from an EMBL/GenBank/DDBJ whole genome shotgun (WGS) entry which is preliminary data.</text>
</comment>
<dbReference type="OrthoDB" id="4935642at2759"/>
<dbReference type="AlphaFoldDB" id="A0A8H7XYT2"/>
<evidence type="ECO:0000313" key="2">
    <source>
        <dbReference type="EMBL" id="KAG5168090.1"/>
    </source>
</evidence>
<reference evidence="2" key="1">
    <citation type="submission" date="2021-02" db="EMBL/GenBank/DDBJ databases">
        <title>Psilocybe cubensis genome.</title>
        <authorList>
            <person name="Mckernan K.J."/>
            <person name="Crawford S."/>
            <person name="Trippe A."/>
            <person name="Kane L.T."/>
            <person name="Mclaughlin S."/>
        </authorList>
    </citation>
    <scope>NUCLEOTIDE SEQUENCE [LARGE SCALE GENOMIC DNA]</scope>
    <source>
        <strain evidence="2">MGC-MH-2018</strain>
    </source>
</reference>
<feature type="chain" id="PRO_5034552872" evidence="1">
    <location>
        <begin position="19"/>
        <end position="242"/>
    </location>
</feature>
<name>A0A8H7XYT2_PSICU</name>
<protein>
    <submittedName>
        <fullName evidence="2">Uncharacterized protein</fullName>
    </submittedName>
</protein>
<proteinExistence type="predicted"/>
<accession>A0A8H7XYT2</accession>
<evidence type="ECO:0000256" key="1">
    <source>
        <dbReference type="SAM" id="SignalP"/>
    </source>
</evidence>
<gene>
    <name evidence="2" type="ORF">JR316_006683</name>
</gene>
<organism evidence="2">
    <name type="scientific">Psilocybe cubensis</name>
    <name type="common">Psychedelic mushroom</name>
    <name type="synonym">Stropharia cubensis</name>
    <dbReference type="NCBI Taxonomy" id="181762"/>
    <lineage>
        <taxon>Eukaryota</taxon>
        <taxon>Fungi</taxon>
        <taxon>Dikarya</taxon>
        <taxon>Basidiomycota</taxon>
        <taxon>Agaricomycotina</taxon>
        <taxon>Agaricomycetes</taxon>
        <taxon>Agaricomycetidae</taxon>
        <taxon>Agaricales</taxon>
        <taxon>Agaricineae</taxon>
        <taxon>Strophariaceae</taxon>
        <taxon>Psilocybe</taxon>
    </lineage>
</organism>
<keyword evidence="1" id="KW-0732">Signal</keyword>